<dbReference type="PANTHER" id="PTHR43280">
    <property type="entry name" value="ARAC-FAMILY TRANSCRIPTIONAL REGULATOR"/>
    <property type="match status" value="1"/>
</dbReference>
<dbReference type="AlphaFoldDB" id="A0A4Q9DUQ3"/>
<dbReference type="PROSITE" id="PS50110">
    <property type="entry name" value="RESPONSE_REGULATORY"/>
    <property type="match status" value="1"/>
</dbReference>
<dbReference type="SUPFAM" id="SSF52172">
    <property type="entry name" value="CheY-like"/>
    <property type="match status" value="1"/>
</dbReference>
<feature type="domain" description="HTH araC/xylS-type" evidence="5">
    <location>
        <begin position="433"/>
        <end position="531"/>
    </location>
</feature>
<feature type="domain" description="Response regulatory" evidence="6">
    <location>
        <begin position="3"/>
        <end position="120"/>
    </location>
</feature>
<dbReference type="InterPro" id="IPR009057">
    <property type="entry name" value="Homeodomain-like_sf"/>
</dbReference>
<evidence type="ECO:0000313" key="8">
    <source>
        <dbReference type="Proteomes" id="UP000293142"/>
    </source>
</evidence>
<dbReference type="Proteomes" id="UP000293142">
    <property type="component" value="Unassembled WGS sequence"/>
</dbReference>
<dbReference type="PRINTS" id="PR00032">
    <property type="entry name" value="HTHARAC"/>
</dbReference>
<evidence type="ECO:0000256" key="4">
    <source>
        <dbReference type="PROSITE-ProRule" id="PRU00169"/>
    </source>
</evidence>
<organism evidence="7 8">
    <name type="scientific">Paenibacillus thalictri</name>
    <dbReference type="NCBI Taxonomy" id="2527873"/>
    <lineage>
        <taxon>Bacteria</taxon>
        <taxon>Bacillati</taxon>
        <taxon>Bacillota</taxon>
        <taxon>Bacilli</taxon>
        <taxon>Bacillales</taxon>
        <taxon>Paenibacillaceae</taxon>
        <taxon>Paenibacillus</taxon>
    </lineage>
</organism>
<dbReference type="SUPFAM" id="SSF46689">
    <property type="entry name" value="Homeodomain-like"/>
    <property type="match status" value="2"/>
</dbReference>
<dbReference type="PROSITE" id="PS00041">
    <property type="entry name" value="HTH_ARAC_FAMILY_1"/>
    <property type="match status" value="1"/>
</dbReference>
<dbReference type="PROSITE" id="PS01124">
    <property type="entry name" value="HTH_ARAC_FAMILY_2"/>
    <property type="match status" value="1"/>
</dbReference>
<name>A0A4Q9DUQ3_9BACL</name>
<keyword evidence="8" id="KW-1185">Reference proteome</keyword>
<reference evidence="7 8" key="1">
    <citation type="submission" date="2019-02" db="EMBL/GenBank/DDBJ databases">
        <title>Paenibacillus sp. nov., isolated from surface-sterilized tissue of Thalictrum simplex L.</title>
        <authorList>
            <person name="Tuo L."/>
        </authorList>
    </citation>
    <scope>NUCLEOTIDE SEQUENCE [LARGE SCALE GENOMIC DNA]</scope>
    <source>
        <strain evidence="7 8">N2SHLJ1</strain>
    </source>
</reference>
<dbReference type="GO" id="GO:0003700">
    <property type="term" value="F:DNA-binding transcription factor activity"/>
    <property type="evidence" value="ECO:0007669"/>
    <property type="project" value="InterPro"/>
</dbReference>
<evidence type="ECO:0000259" key="6">
    <source>
        <dbReference type="PROSITE" id="PS50110"/>
    </source>
</evidence>
<keyword evidence="4" id="KW-0597">Phosphoprotein</keyword>
<gene>
    <name evidence="7" type="ORF">EYB31_13455</name>
</gene>
<dbReference type="CDD" id="cd17536">
    <property type="entry name" value="REC_YesN-like"/>
    <property type="match status" value="1"/>
</dbReference>
<dbReference type="Gene3D" id="3.40.50.2300">
    <property type="match status" value="1"/>
</dbReference>
<evidence type="ECO:0000259" key="5">
    <source>
        <dbReference type="PROSITE" id="PS01124"/>
    </source>
</evidence>
<dbReference type="InterPro" id="IPR001789">
    <property type="entry name" value="Sig_transdc_resp-reg_receiver"/>
</dbReference>
<dbReference type="GO" id="GO:0000160">
    <property type="term" value="P:phosphorelay signal transduction system"/>
    <property type="evidence" value="ECO:0007669"/>
    <property type="project" value="InterPro"/>
</dbReference>
<dbReference type="OrthoDB" id="342399at2"/>
<accession>A0A4Q9DUQ3</accession>
<proteinExistence type="predicted"/>
<keyword evidence="2" id="KW-0238">DNA-binding</keyword>
<dbReference type="GO" id="GO:0043565">
    <property type="term" value="F:sequence-specific DNA binding"/>
    <property type="evidence" value="ECO:0007669"/>
    <property type="project" value="InterPro"/>
</dbReference>
<protein>
    <submittedName>
        <fullName evidence="7">AraC family transcriptional regulator</fullName>
    </submittedName>
</protein>
<comment type="caution">
    <text evidence="7">The sequence shown here is derived from an EMBL/GenBank/DDBJ whole genome shotgun (WGS) entry which is preliminary data.</text>
</comment>
<dbReference type="SMART" id="SM00342">
    <property type="entry name" value="HTH_ARAC"/>
    <property type="match status" value="1"/>
</dbReference>
<dbReference type="Pfam" id="PF12833">
    <property type="entry name" value="HTH_18"/>
    <property type="match status" value="1"/>
</dbReference>
<dbReference type="InterPro" id="IPR018060">
    <property type="entry name" value="HTH_AraC"/>
</dbReference>
<dbReference type="SMART" id="SM00448">
    <property type="entry name" value="REC"/>
    <property type="match status" value="1"/>
</dbReference>
<evidence type="ECO:0000313" key="7">
    <source>
        <dbReference type="EMBL" id="TBL78510.1"/>
    </source>
</evidence>
<dbReference type="RefSeq" id="WP_131013869.1">
    <property type="nucleotide sequence ID" value="NZ_SIRE01000009.1"/>
</dbReference>
<sequence>MYSVMLVDDDYPVVQYLAQIIPWEELNLRLQGMYDNPLEALKQAKAEMPDILITDIGMPLLSGIDLIEQLKNIDGDLYTIILSCYNDFRYAQQAVKLNVQDYILKETISSDMVVGQLRKLCKRLDEARENRKRQDKLKLILHGSKAELKQKFLLETLHHPIWHPEDWLETLKQYGIDLAAHSCLIVLYRVERYEETKTILHMTDDMLVYAVENITDEVAGSSLGAISLRYSAKAGFMLIPSPDERKENEYLRVLERVQEALKTYLKADVSFYIGEWCQQPCELKSVMRRQLLALESGFYLPEKYIGTIQEAEFSKDDLFASFSSALDELKRLILQEDAEGMEAAVAKWIDFIEMRRFSPDIAKEWALKLILDLRLKFKLLQGLHTAYSDQVLHGTMSEIDNVNRLKSWILAHLNEMLMQMGAIVRQSQRGEIRKAHRYVENHLDQKITLEEVADHLHLNPSYFSRLYKKETGLTFIEYVIQTKMGKAKELLDHTDKTVEEIAYMLGYDNKSYFIRLFKNEIGLPPREYSGKSQTKG</sequence>
<dbReference type="InterPro" id="IPR011006">
    <property type="entry name" value="CheY-like_superfamily"/>
</dbReference>
<dbReference type="Pfam" id="PF00072">
    <property type="entry name" value="Response_reg"/>
    <property type="match status" value="1"/>
</dbReference>
<evidence type="ECO:0000256" key="3">
    <source>
        <dbReference type="ARBA" id="ARBA00023163"/>
    </source>
</evidence>
<dbReference type="EMBL" id="SIRE01000009">
    <property type="protein sequence ID" value="TBL78510.1"/>
    <property type="molecule type" value="Genomic_DNA"/>
</dbReference>
<dbReference type="PANTHER" id="PTHR43280:SF2">
    <property type="entry name" value="HTH-TYPE TRANSCRIPTIONAL REGULATOR EXSA"/>
    <property type="match status" value="1"/>
</dbReference>
<keyword evidence="3" id="KW-0804">Transcription</keyword>
<evidence type="ECO:0000256" key="2">
    <source>
        <dbReference type="ARBA" id="ARBA00023125"/>
    </source>
</evidence>
<dbReference type="InterPro" id="IPR020449">
    <property type="entry name" value="Tscrpt_reg_AraC-type_HTH"/>
</dbReference>
<keyword evidence="1" id="KW-0805">Transcription regulation</keyword>
<dbReference type="Gene3D" id="1.10.10.60">
    <property type="entry name" value="Homeodomain-like"/>
    <property type="match status" value="2"/>
</dbReference>
<feature type="modified residue" description="4-aspartylphosphate" evidence="4">
    <location>
        <position position="55"/>
    </location>
</feature>
<dbReference type="InterPro" id="IPR018062">
    <property type="entry name" value="HTH_AraC-typ_CS"/>
</dbReference>
<evidence type="ECO:0000256" key="1">
    <source>
        <dbReference type="ARBA" id="ARBA00023015"/>
    </source>
</evidence>